<comment type="catalytic activity">
    <reaction evidence="3 4">
        <text>[thioredoxin]-disulfide + L-methionine + H2O = L-methionine (S)-S-oxide + [thioredoxin]-dithiol</text>
        <dbReference type="Rhea" id="RHEA:19993"/>
        <dbReference type="Rhea" id="RHEA-COMP:10698"/>
        <dbReference type="Rhea" id="RHEA-COMP:10700"/>
        <dbReference type="ChEBI" id="CHEBI:15377"/>
        <dbReference type="ChEBI" id="CHEBI:29950"/>
        <dbReference type="ChEBI" id="CHEBI:50058"/>
        <dbReference type="ChEBI" id="CHEBI:57844"/>
        <dbReference type="ChEBI" id="CHEBI:58772"/>
        <dbReference type="EC" id="1.8.4.11"/>
    </reaction>
</comment>
<evidence type="ECO:0000259" key="6">
    <source>
        <dbReference type="Pfam" id="PF01625"/>
    </source>
</evidence>
<accession>A0A327Q7L4</accession>
<evidence type="ECO:0000256" key="2">
    <source>
        <dbReference type="ARBA" id="ARBA00047806"/>
    </source>
</evidence>
<keyword evidence="1 4" id="KW-0560">Oxidoreductase</keyword>
<protein>
    <recommendedName>
        <fullName evidence="4">Peptide methionine sulfoxide reductase MsrA</fullName>
        <shortName evidence="4">Protein-methionine-S-oxide reductase</shortName>
        <ecNumber evidence="4">1.8.4.11</ecNumber>
    </recommendedName>
    <alternativeName>
        <fullName evidence="4">Peptide-methionine (S)-S-oxide reductase</fullName>
        <shortName evidence="4">Peptide Met(O) reductase</shortName>
    </alternativeName>
</protein>
<evidence type="ECO:0000313" key="8">
    <source>
        <dbReference type="Proteomes" id="UP000249547"/>
    </source>
</evidence>
<dbReference type="PANTHER" id="PTHR43774">
    <property type="entry name" value="PEPTIDE METHIONINE SULFOXIDE REDUCTASE"/>
    <property type="match status" value="1"/>
</dbReference>
<dbReference type="RefSeq" id="WP_394337184.1">
    <property type="nucleotide sequence ID" value="NZ_QLLL01000008.1"/>
</dbReference>
<evidence type="ECO:0000256" key="4">
    <source>
        <dbReference type="HAMAP-Rule" id="MF_01401"/>
    </source>
</evidence>
<dbReference type="EMBL" id="QLLL01000008">
    <property type="protein sequence ID" value="RAJ00380.1"/>
    <property type="molecule type" value="Genomic_DNA"/>
</dbReference>
<organism evidence="7 8">
    <name type="scientific">Chitinophaga skermanii</name>
    <dbReference type="NCBI Taxonomy" id="331697"/>
    <lineage>
        <taxon>Bacteria</taxon>
        <taxon>Pseudomonadati</taxon>
        <taxon>Bacteroidota</taxon>
        <taxon>Chitinophagia</taxon>
        <taxon>Chitinophagales</taxon>
        <taxon>Chitinophagaceae</taxon>
        <taxon>Chitinophaga</taxon>
    </lineage>
</organism>
<feature type="domain" description="Peptide methionine sulphoxide reductase MsrA" evidence="6">
    <location>
        <begin position="46"/>
        <end position="197"/>
    </location>
</feature>
<dbReference type="GO" id="GO:0033744">
    <property type="term" value="F:L-methionine:thioredoxin-disulfide S-oxidoreductase activity"/>
    <property type="evidence" value="ECO:0007669"/>
    <property type="project" value="RHEA"/>
</dbReference>
<feature type="chain" id="PRO_5016407986" description="Peptide methionine sulfoxide reductase MsrA" evidence="5">
    <location>
        <begin position="25"/>
        <end position="218"/>
    </location>
</feature>
<dbReference type="GO" id="GO:0008113">
    <property type="term" value="F:peptide-methionine (S)-S-oxide reductase activity"/>
    <property type="evidence" value="ECO:0007669"/>
    <property type="project" value="UniProtKB-UniRule"/>
</dbReference>
<keyword evidence="8" id="KW-1185">Reference proteome</keyword>
<dbReference type="HAMAP" id="MF_01401">
    <property type="entry name" value="MsrA"/>
    <property type="match status" value="1"/>
</dbReference>
<keyword evidence="5" id="KW-0732">Signal</keyword>
<dbReference type="InterPro" id="IPR002569">
    <property type="entry name" value="Met_Sox_Rdtase_MsrA_dom"/>
</dbReference>
<dbReference type="PANTHER" id="PTHR43774:SF1">
    <property type="entry name" value="PEPTIDE METHIONINE SULFOXIDE REDUCTASE MSRA 2"/>
    <property type="match status" value="1"/>
</dbReference>
<dbReference type="Proteomes" id="UP000249547">
    <property type="component" value="Unassembled WGS sequence"/>
</dbReference>
<sequence length="218" mass="24768">MQIMSSKHFVLSCFAFIFTLSACAQQNKDKVPADMSISKNTHTAVATFGNGCFWCTEAIFQGLEGVLKVESGYSGGTVKNPTYEEVSTGTTGHAEVINITYDPAKISYETLLEAFWESHDPTTLNRQGNDVGPQYRSVIFYHDNDQKEKAEFYKKKLDQSGAYDNPIVTAIEPFKAFYVAENYHQDYYNKNGSAPYCYYVIKPKLEKFRKVFKDKLKQ</sequence>
<feature type="signal peptide" evidence="5">
    <location>
        <begin position="1"/>
        <end position="24"/>
    </location>
</feature>
<dbReference type="Pfam" id="PF01625">
    <property type="entry name" value="PMSR"/>
    <property type="match status" value="1"/>
</dbReference>
<dbReference type="EC" id="1.8.4.11" evidence="4"/>
<comment type="caution">
    <text evidence="7">The sequence shown here is derived from an EMBL/GenBank/DDBJ whole genome shotgun (WGS) entry which is preliminary data.</text>
</comment>
<evidence type="ECO:0000313" key="7">
    <source>
        <dbReference type="EMBL" id="RAJ00380.1"/>
    </source>
</evidence>
<comment type="similarity">
    <text evidence="4">Belongs to the MsrA Met sulfoxide reductase family.</text>
</comment>
<evidence type="ECO:0000256" key="3">
    <source>
        <dbReference type="ARBA" id="ARBA00048782"/>
    </source>
</evidence>
<dbReference type="AlphaFoldDB" id="A0A327Q7L4"/>
<reference evidence="7 8" key="1">
    <citation type="submission" date="2018-06" db="EMBL/GenBank/DDBJ databases">
        <title>Genomic Encyclopedia of Archaeal and Bacterial Type Strains, Phase II (KMG-II): from individual species to whole genera.</title>
        <authorList>
            <person name="Goeker M."/>
        </authorList>
    </citation>
    <scope>NUCLEOTIDE SEQUENCE [LARGE SCALE GENOMIC DNA]</scope>
    <source>
        <strain evidence="7 8">DSM 23857</strain>
    </source>
</reference>
<name>A0A327Q7L4_9BACT</name>
<comment type="function">
    <text evidence="4">Has an important function as a repair enzyme for proteins that have been inactivated by oxidation. Catalyzes the reversible oxidation-reduction of methionine sulfoxide in proteins to methionine.</text>
</comment>
<dbReference type="SUPFAM" id="SSF55068">
    <property type="entry name" value="Peptide methionine sulfoxide reductase"/>
    <property type="match status" value="1"/>
</dbReference>
<evidence type="ECO:0000256" key="1">
    <source>
        <dbReference type="ARBA" id="ARBA00023002"/>
    </source>
</evidence>
<evidence type="ECO:0000256" key="5">
    <source>
        <dbReference type="SAM" id="SignalP"/>
    </source>
</evidence>
<dbReference type="InterPro" id="IPR036509">
    <property type="entry name" value="Met_Sox_Rdtase_MsrA_sf"/>
</dbReference>
<dbReference type="Gene3D" id="3.30.1060.10">
    <property type="entry name" value="Peptide methionine sulphoxide reductase MsrA"/>
    <property type="match status" value="1"/>
</dbReference>
<dbReference type="NCBIfam" id="TIGR00401">
    <property type="entry name" value="msrA"/>
    <property type="match status" value="1"/>
</dbReference>
<feature type="active site" evidence="4">
    <location>
        <position position="52"/>
    </location>
</feature>
<comment type="catalytic activity">
    <reaction evidence="2 4">
        <text>L-methionyl-[protein] + [thioredoxin]-disulfide + H2O = L-methionyl-(S)-S-oxide-[protein] + [thioredoxin]-dithiol</text>
        <dbReference type="Rhea" id="RHEA:14217"/>
        <dbReference type="Rhea" id="RHEA-COMP:10698"/>
        <dbReference type="Rhea" id="RHEA-COMP:10700"/>
        <dbReference type="Rhea" id="RHEA-COMP:12313"/>
        <dbReference type="Rhea" id="RHEA-COMP:12315"/>
        <dbReference type="ChEBI" id="CHEBI:15377"/>
        <dbReference type="ChEBI" id="CHEBI:16044"/>
        <dbReference type="ChEBI" id="CHEBI:29950"/>
        <dbReference type="ChEBI" id="CHEBI:44120"/>
        <dbReference type="ChEBI" id="CHEBI:50058"/>
        <dbReference type="EC" id="1.8.4.11"/>
    </reaction>
</comment>
<proteinExistence type="inferred from homology"/>
<gene>
    <name evidence="4" type="primary">msrA</name>
    <name evidence="7" type="ORF">LX64_04084</name>
</gene>
<dbReference type="PROSITE" id="PS51257">
    <property type="entry name" value="PROKAR_LIPOPROTEIN"/>
    <property type="match status" value="1"/>
</dbReference>